<name>A0A7F5RM82_AGRPL</name>
<dbReference type="OrthoDB" id="9986177at2759"/>
<sequence>MSSQDDLDDDTSSLYGYATGLHDSIGAHVWKEADSSGSEGSRQEDDIYNEPRPPGHNSIHFLVGGEVSKGSQMVRSQSQDINVALLENATSNPKPAQSESALDHNIKCKVIAARPQLPTAKEQSPLALEDDVCSTDSSVMDDEVKKRKRKIFGFSKKNKNKPE</sequence>
<accession>A0A7F5RM82</accession>
<dbReference type="GeneID" id="112903991"/>
<feature type="region of interest" description="Disordered" evidence="1">
    <location>
        <begin position="118"/>
        <end position="141"/>
    </location>
</feature>
<feature type="region of interest" description="Disordered" evidence="1">
    <location>
        <begin position="31"/>
        <end position="62"/>
    </location>
</feature>
<dbReference type="Proteomes" id="UP000192223">
    <property type="component" value="Unplaced"/>
</dbReference>
<evidence type="ECO:0000313" key="3">
    <source>
        <dbReference type="RefSeq" id="XP_025836920.1"/>
    </source>
</evidence>
<reference evidence="3" key="1">
    <citation type="submission" date="2025-08" db="UniProtKB">
        <authorList>
            <consortium name="RefSeq"/>
        </authorList>
    </citation>
    <scope>IDENTIFICATION</scope>
    <source>
        <tissue evidence="3">Entire body</tissue>
    </source>
</reference>
<evidence type="ECO:0000256" key="1">
    <source>
        <dbReference type="SAM" id="MobiDB-lite"/>
    </source>
</evidence>
<keyword evidence="2" id="KW-1185">Reference proteome</keyword>
<dbReference type="RefSeq" id="XP_025836920.1">
    <property type="nucleotide sequence ID" value="XM_025981135.1"/>
</dbReference>
<proteinExistence type="predicted"/>
<organism evidence="2 3">
    <name type="scientific">Agrilus planipennis</name>
    <name type="common">Emerald ash borer</name>
    <name type="synonym">Agrilus marcopoli</name>
    <dbReference type="NCBI Taxonomy" id="224129"/>
    <lineage>
        <taxon>Eukaryota</taxon>
        <taxon>Metazoa</taxon>
        <taxon>Ecdysozoa</taxon>
        <taxon>Arthropoda</taxon>
        <taxon>Hexapoda</taxon>
        <taxon>Insecta</taxon>
        <taxon>Pterygota</taxon>
        <taxon>Neoptera</taxon>
        <taxon>Endopterygota</taxon>
        <taxon>Coleoptera</taxon>
        <taxon>Polyphaga</taxon>
        <taxon>Elateriformia</taxon>
        <taxon>Buprestoidea</taxon>
        <taxon>Buprestidae</taxon>
        <taxon>Agrilinae</taxon>
        <taxon>Agrilus</taxon>
    </lineage>
</organism>
<evidence type="ECO:0000313" key="2">
    <source>
        <dbReference type="Proteomes" id="UP000192223"/>
    </source>
</evidence>
<gene>
    <name evidence="3" type="primary">LOC112903991</name>
</gene>
<protein>
    <submittedName>
        <fullName evidence="3">Uncharacterized protein LOC112903991 isoform X2</fullName>
    </submittedName>
</protein>
<dbReference type="AlphaFoldDB" id="A0A7F5RM82"/>